<keyword evidence="2" id="KW-1185">Reference proteome</keyword>
<dbReference type="Gene3D" id="1.10.1470.10">
    <property type="entry name" value="YjbJ"/>
    <property type="match status" value="1"/>
</dbReference>
<name>A0ABP9AKJ5_9SPHI</name>
<dbReference type="RefSeq" id="WP_345230396.1">
    <property type="nucleotide sequence ID" value="NZ_BAABIQ010000005.1"/>
</dbReference>
<comment type="caution">
    <text evidence="1">The sequence shown here is derived from an EMBL/GenBank/DDBJ whole genome shotgun (WGS) entry which is preliminary data.</text>
</comment>
<dbReference type="Proteomes" id="UP001501411">
    <property type="component" value="Unassembled WGS sequence"/>
</dbReference>
<proteinExistence type="predicted"/>
<protein>
    <recommendedName>
        <fullName evidence="3">General stress protein CsbD</fullName>
    </recommendedName>
</protein>
<dbReference type="InterPro" id="IPR036629">
    <property type="entry name" value="YjbJ_sf"/>
</dbReference>
<sequence>MDALILNEADWKILKEKIKRKYNHLTDEDLAYTPGQEADLVAKLAERIKRKPSYVLFTLKKELANLSSNRL</sequence>
<gene>
    <name evidence="1" type="ORF">GCM10023231_07710</name>
</gene>
<organism evidence="1 2">
    <name type="scientific">Olivibacter ginsenosidimutans</name>
    <dbReference type="NCBI Taxonomy" id="1176537"/>
    <lineage>
        <taxon>Bacteria</taxon>
        <taxon>Pseudomonadati</taxon>
        <taxon>Bacteroidota</taxon>
        <taxon>Sphingobacteriia</taxon>
        <taxon>Sphingobacteriales</taxon>
        <taxon>Sphingobacteriaceae</taxon>
        <taxon>Olivibacter</taxon>
    </lineage>
</organism>
<dbReference type="EMBL" id="BAABIQ010000005">
    <property type="protein sequence ID" value="GAA4782498.1"/>
    <property type="molecule type" value="Genomic_DNA"/>
</dbReference>
<evidence type="ECO:0000313" key="2">
    <source>
        <dbReference type="Proteomes" id="UP001501411"/>
    </source>
</evidence>
<evidence type="ECO:0008006" key="3">
    <source>
        <dbReference type="Google" id="ProtNLM"/>
    </source>
</evidence>
<evidence type="ECO:0000313" key="1">
    <source>
        <dbReference type="EMBL" id="GAA4782498.1"/>
    </source>
</evidence>
<accession>A0ABP9AKJ5</accession>
<reference evidence="2" key="1">
    <citation type="journal article" date="2019" name="Int. J. Syst. Evol. Microbiol.">
        <title>The Global Catalogue of Microorganisms (GCM) 10K type strain sequencing project: providing services to taxonomists for standard genome sequencing and annotation.</title>
        <authorList>
            <consortium name="The Broad Institute Genomics Platform"/>
            <consortium name="The Broad Institute Genome Sequencing Center for Infectious Disease"/>
            <person name="Wu L."/>
            <person name="Ma J."/>
        </authorList>
    </citation>
    <scope>NUCLEOTIDE SEQUENCE [LARGE SCALE GENOMIC DNA]</scope>
    <source>
        <strain evidence="2">JCM 18200</strain>
    </source>
</reference>